<gene>
    <name evidence="1" type="primary">ORF29628</name>
</gene>
<accession>A0A0B6YM17</accession>
<dbReference type="EMBL" id="HACG01010367">
    <property type="protein sequence ID" value="CEK57232.1"/>
    <property type="molecule type" value="Transcribed_RNA"/>
</dbReference>
<proteinExistence type="predicted"/>
<organism evidence="1">
    <name type="scientific">Arion vulgaris</name>
    <dbReference type="NCBI Taxonomy" id="1028688"/>
    <lineage>
        <taxon>Eukaryota</taxon>
        <taxon>Metazoa</taxon>
        <taxon>Spiralia</taxon>
        <taxon>Lophotrochozoa</taxon>
        <taxon>Mollusca</taxon>
        <taxon>Gastropoda</taxon>
        <taxon>Heterobranchia</taxon>
        <taxon>Euthyneura</taxon>
        <taxon>Panpulmonata</taxon>
        <taxon>Eupulmonata</taxon>
        <taxon>Stylommatophora</taxon>
        <taxon>Helicina</taxon>
        <taxon>Arionoidea</taxon>
        <taxon>Arionidae</taxon>
        <taxon>Arion</taxon>
    </lineage>
</organism>
<sequence>DDQPLDLSIHPMRDKKSLKRAHVDEHGPVCMIKACTCSISNTKSQHMSLYPTAGQAVVRSPKPGMTLSSMNIQDSFYSSQDRTYGSSFRNNATSPSGY</sequence>
<dbReference type="AlphaFoldDB" id="A0A0B6YM17"/>
<feature type="non-terminal residue" evidence="1">
    <location>
        <position position="98"/>
    </location>
</feature>
<reference evidence="1" key="1">
    <citation type="submission" date="2014-12" db="EMBL/GenBank/DDBJ databases">
        <title>Insight into the proteome of Arion vulgaris.</title>
        <authorList>
            <person name="Aradska J."/>
            <person name="Bulat T."/>
            <person name="Smidak R."/>
            <person name="Sarate P."/>
            <person name="Gangsoo J."/>
            <person name="Sialana F."/>
            <person name="Bilban M."/>
            <person name="Lubec G."/>
        </authorList>
    </citation>
    <scope>NUCLEOTIDE SEQUENCE</scope>
    <source>
        <tissue evidence="1">Skin</tissue>
    </source>
</reference>
<evidence type="ECO:0000313" key="1">
    <source>
        <dbReference type="EMBL" id="CEK57232.1"/>
    </source>
</evidence>
<protein>
    <submittedName>
        <fullName evidence="1">Uncharacterized protein</fullName>
    </submittedName>
</protein>
<feature type="non-terminal residue" evidence="1">
    <location>
        <position position="1"/>
    </location>
</feature>
<name>A0A0B6YM17_9EUPU</name>